<dbReference type="InterPro" id="IPR007110">
    <property type="entry name" value="Ig-like_dom"/>
</dbReference>
<dbReference type="FunFam" id="2.60.40.10:FF:000097">
    <property type="entry name" value="Bent, isoform F"/>
    <property type="match status" value="1"/>
</dbReference>
<dbReference type="InterPro" id="IPR036179">
    <property type="entry name" value="Ig-like_dom_sf"/>
</dbReference>
<dbReference type="Gene3D" id="2.60.40.10">
    <property type="entry name" value="Immunoglobulins"/>
    <property type="match status" value="1"/>
</dbReference>
<dbReference type="AlphaFoldDB" id="A0A9Q0MIR6"/>
<evidence type="ECO:0000313" key="2">
    <source>
        <dbReference type="EMBL" id="KAJ6225167.1"/>
    </source>
</evidence>
<accession>A0A9Q0MIR6</accession>
<dbReference type="InterPro" id="IPR013098">
    <property type="entry name" value="Ig_I-set"/>
</dbReference>
<dbReference type="GO" id="GO:0004672">
    <property type="term" value="F:protein kinase activity"/>
    <property type="evidence" value="ECO:0007669"/>
    <property type="project" value="TreeGrafter"/>
</dbReference>
<proteinExistence type="predicted"/>
<dbReference type="PANTHER" id="PTHR47633:SF8">
    <property type="entry name" value="SPEG NEIGHBOR PROTEIN"/>
    <property type="match status" value="1"/>
</dbReference>
<name>A0A9Q0MIR6_BLOTA</name>
<dbReference type="EMBL" id="JAPWDV010000001">
    <property type="protein sequence ID" value="KAJ6225167.1"/>
    <property type="molecule type" value="Genomic_DNA"/>
</dbReference>
<dbReference type="Pfam" id="PF07679">
    <property type="entry name" value="I-set"/>
    <property type="match status" value="1"/>
</dbReference>
<organism evidence="2 3">
    <name type="scientific">Blomia tropicalis</name>
    <name type="common">Mite</name>
    <dbReference type="NCBI Taxonomy" id="40697"/>
    <lineage>
        <taxon>Eukaryota</taxon>
        <taxon>Metazoa</taxon>
        <taxon>Ecdysozoa</taxon>
        <taxon>Arthropoda</taxon>
        <taxon>Chelicerata</taxon>
        <taxon>Arachnida</taxon>
        <taxon>Acari</taxon>
        <taxon>Acariformes</taxon>
        <taxon>Sarcoptiformes</taxon>
        <taxon>Astigmata</taxon>
        <taxon>Glycyphagoidea</taxon>
        <taxon>Echimyopodidae</taxon>
        <taxon>Blomia</taxon>
    </lineage>
</organism>
<dbReference type="PANTHER" id="PTHR47633">
    <property type="entry name" value="IMMUNOGLOBULIN"/>
    <property type="match status" value="1"/>
</dbReference>
<evidence type="ECO:0000259" key="1">
    <source>
        <dbReference type="PROSITE" id="PS50835"/>
    </source>
</evidence>
<dbReference type="SUPFAM" id="SSF48726">
    <property type="entry name" value="Immunoglobulin"/>
    <property type="match status" value="1"/>
</dbReference>
<gene>
    <name evidence="2" type="ORF">RDWZM_003712</name>
</gene>
<feature type="domain" description="Ig-like" evidence="1">
    <location>
        <begin position="10"/>
        <end position="104"/>
    </location>
</feature>
<dbReference type="OMA" id="ECRIAST"/>
<sequence>MSRTEVEYPPTFTIKPRIREEDDGNRLIFECELNSIPRPDILWYKDEELLVEDGYRIVFDTRETRPHHYLVCLELNDVIEIDSGTYRVYAKNLMGDVTASIKLNFDPIDSNPKHHL</sequence>
<comment type="caution">
    <text evidence="2">The sequence shown here is derived from an EMBL/GenBank/DDBJ whole genome shotgun (WGS) entry which is preliminary data.</text>
</comment>
<protein>
    <recommendedName>
        <fullName evidence="1">Ig-like domain-containing protein</fullName>
    </recommendedName>
</protein>
<keyword evidence="3" id="KW-1185">Reference proteome</keyword>
<dbReference type="InterPro" id="IPR013783">
    <property type="entry name" value="Ig-like_fold"/>
</dbReference>
<evidence type="ECO:0000313" key="3">
    <source>
        <dbReference type="Proteomes" id="UP001142055"/>
    </source>
</evidence>
<dbReference type="Proteomes" id="UP001142055">
    <property type="component" value="Chromosome 1"/>
</dbReference>
<reference evidence="2" key="1">
    <citation type="submission" date="2022-12" db="EMBL/GenBank/DDBJ databases">
        <title>Genome assemblies of Blomia tropicalis.</title>
        <authorList>
            <person name="Cui Y."/>
        </authorList>
    </citation>
    <scope>NUCLEOTIDE SEQUENCE</scope>
    <source>
        <tissue evidence="2">Adult mites</tissue>
    </source>
</reference>
<dbReference type="PROSITE" id="PS50835">
    <property type="entry name" value="IG_LIKE"/>
    <property type="match status" value="1"/>
</dbReference>